<dbReference type="InterPro" id="IPR024791">
    <property type="entry name" value="Cyt_c/ubiquinol_Oxase_su3"/>
</dbReference>
<dbReference type="Proteomes" id="UP001172778">
    <property type="component" value="Unassembled WGS sequence"/>
</dbReference>
<evidence type="ECO:0000256" key="2">
    <source>
        <dbReference type="ARBA" id="ARBA00010581"/>
    </source>
</evidence>
<evidence type="ECO:0000313" key="13">
    <source>
        <dbReference type="EMBL" id="MDK2123998.1"/>
    </source>
</evidence>
<evidence type="ECO:0000256" key="4">
    <source>
        <dbReference type="ARBA" id="ARBA00022692"/>
    </source>
</evidence>
<dbReference type="CDD" id="cd01665">
    <property type="entry name" value="Cyt_c_Oxidase_III"/>
    <property type="match status" value="1"/>
</dbReference>
<dbReference type="PROSITE" id="PS50253">
    <property type="entry name" value="COX3"/>
    <property type="match status" value="1"/>
</dbReference>
<keyword evidence="5" id="KW-1278">Translocase</keyword>
<feature type="transmembrane region" description="Helical" evidence="11">
    <location>
        <begin position="82"/>
        <end position="105"/>
    </location>
</feature>
<feature type="transmembrane region" description="Helical" evidence="11">
    <location>
        <begin position="264"/>
        <end position="282"/>
    </location>
</feature>
<evidence type="ECO:0000256" key="9">
    <source>
        <dbReference type="ARBA" id="ARBA00031625"/>
    </source>
</evidence>
<dbReference type="EMBL" id="JARRAF010000007">
    <property type="protein sequence ID" value="MDK2123998.1"/>
    <property type="molecule type" value="Genomic_DNA"/>
</dbReference>
<sequence length="283" mass="31527">MSSSQTGYFVPQPSKWPLVGAVALFFIGLGAAFAVNQHSLGYWSIAVGAAILLYMLFGWFGDVIGESEGGRYGANVDLSFRWGMGWFIFSEVMFFGAFFGALFYLRAVSVPELGDMIHKMLWPDFNPVWPTAVAPNGTEPYSAMGPIGLPLINTILLLTSGLTLTVAHWGLVNNNRGQLKLFLLLTVALGFTFLGLQAYEYHHGWTEMNLTLASGVYGATFYLMTGFHGLHVMIGAIMLTVVLLRSVKGHFKPDHHFAFEAAAWYWHFVDVVWLILFVFVYWL</sequence>
<dbReference type="EC" id="7.1.1.9" evidence="3"/>
<dbReference type="Gene3D" id="1.20.120.80">
    <property type="entry name" value="Cytochrome c oxidase, subunit III, four-helix bundle"/>
    <property type="match status" value="1"/>
</dbReference>
<feature type="transmembrane region" description="Helical" evidence="11">
    <location>
        <begin position="16"/>
        <end position="35"/>
    </location>
</feature>
<keyword evidence="7 11" id="KW-0472">Membrane</keyword>
<keyword evidence="14" id="KW-1185">Reference proteome</keyword>
<feature type="transmembrane region" description="Helical" evidence="11">
    <location>
        <begin position="147"/>
        <end position="169"/>
    </location>
</feature>
<keyword evidence="4 10" id="KW-0812">Transmembrane</keyword>
<evidence type="ECO:0000256" key="5">
    <source>
        <dbReference type="ARBA" id="ARBA00022967"/>
    </source>
</evidence>
<evidence type="ECO:0000313" key="14">
    <source>
        <dbReference type="Proteomes" id="UP001172778"/>
    </source>
</evidence>
<comment type="similarity">
    <text evidence="2 10">Belongs to the cytochrome c oxidase subunit 3 family.</text>
</comment>
<dbReference type="InterPro" id="IPR035973">
    <property type="entry name" value="Cyt_c_oxidase_su3-like_sf"/>
</dbReference>
<evidence type="ECO:0000256" key="8">
    <source>
        <dbReference type="ARBA" id="ARBA00031400"/>
    </source>
</evidence>
<dbReference type="InterPro" id="IPR033945">
    <property type="entry name" value="Cyt_c_oxase_su3_dom"/>
</dbReference>
<keyword evidence="6 11" id="KW-1133">Transmembrane helix</keyword>
<feature type="transmembrane region" description="Helical" evidence="11">
    <location>
        <begin position="41"/>
        <end position="61"/>
    </location>
</feature>
<evidence type="ECO:0000256" key="1">
    <source>
        <dbReference type="ARBA" id="ARBA00004141"/>
    </source>
</evidence>
<evidence type="ECO:0000256" key="6">
    <source>
        <dbReference type="ARBA" id="ARBA00022989"/>
    </source>
</evidence>
<dbReference type="PANTHER" id="PTHR11403:SF7">
    <property type="entry name" value="CYTOCHROME C OXIDASE SUBUNIT 3"/>
    <property type="match status" value="1"/>
</dbReference>
<dbReference type="Gene3D" id="1.10.287.70">
    <property type="match status" value="1"/>
</dbReference>
<comment type="subcellular location">
    <subcellularLocation>
        <location evidence="10">Cell membrane</location>
        <topology evidence="10">Multi-pass membrane protein</topology>
    </subcellularLocation>
    <subcellularLocation>
        <location evidence="1">Membrane</location>
        <topology evidence="1">Multi-pass membrane protein</topology>
    </subcellularLocation>
</comment>
<feature type="domain" description="Heme-copper oxidase subunit III family profile" evidence="12">
    <location>
        <begin position="4"/>
        <end position="283"/>
    </location>
</feature>
<evidence type="ECO:0000256" key="3">
    <source>
        <dbReference type="ARBA" id="ARBA00012949"/>
    </source>
</evidence>
<dbReference type="SUPFAM" id="SSF81452">
    <property type="entry name" value="Cytochrome c oxidase subunit III-like"/>
    <property type="match status" value="1"/>
</dbReference>
<organism evidence="13 14">
    <name type="scientific">Parachitinimonas caeni</name>
    <dbReference type="NCBI Taxonomy" id="3031301"/>
    <lineage>
        <taxon>Bacteria</taxon>
        <taxon>Pseudomonadati</taxon>
        <taxon>Pseudomonadota</taxon>
        <taxon>Betaproteobacteria</taxon>
        <taxon>Neisseriales</taxon>
        <taxon>Chitinibacteraceae</taxon>
        <taxon>Parachitinimonas</taxon>
    </lineage>
</organism>
<evidence type="ECO:0000259" key="12">
    <source>
        <dbReference type="PROSITE" id="PS50253"/>
    </source>
</evidence>
<protein>
    <recommendedName>
        <fullName evidence="3">cytochrome-c oxidase</fullName>
        <ecNumber evidence="3">7.1.1.9</ecNumber>
    </recommendedName>
    <alternativeName>
        <fullName evidence="8">Cytochrome aa3 subunit 3</fullName>
    </alternativeName>
    <alternativeName>
        <fullName evidence="9">Cytochrome c oxidase polypeptide III</fullName>
    </alternativeName>
</protein>
<dbReference type="InterPro" id="IPR013833">
    <property type="entry name" value="Cyt_c_oxidase_su3_a-hlx"/>
</dbReference>
<evidence type="ECO:0000256" key="11">
    <source>
        <dbReference type="SAM" id="Phobius"/>
    </source>
</evidence>
<feature type="transmembrane region" description="Helical" evidence="11">
    <location>
        <begin position="181"/>
        <end position="199"/>
    </location>
</feature>
<accession>A0ABT7DY39</accession>
<evidence type="ECO:0000256" key="10">
    <source>
        <dbReference type="RuleBase" id="RU003376"/>
    </source>
</evidence>
<comment type="caution">
    <text evidence="13">The sequence shown here is derived from an EMBL/GenBank/DDBJ whole genome shotgun (WGS) entry which is preliminary data.</text>
</comment>
<dbReference type="Pfam" id="PF00510">
    <property type="entry name" value="COX3"/>
    <property type="match status" value="1"/>
</dbReference>
<gene>
    <name evidence="13" type="ORF">PZA18_08065</name>
</gene>
<evidence type="ECO:0000256" key="7">
    <source>
        <dbReference type="ARBA" id="ARBA00023136"/>
    </source>
</evidence>
<feature type="transmembrane region" description="Helical" evidence="11">
    <location>
        <begin position="219"/>
        <end position="244"/>
    </location>
</feature>
<reference evidence="13" key="1">
    <citation type="submission" date="2023-03" db="EMBL/GenBank/DDBJ databases">
        <title>Chitinimonas shenzhenensis gen. nov., sp. nov., a novel member of family Burkholderiaceae isolated from activated sludge collected in Shen Zhen, China.</title>
        <authorList>
            <person name="Wang X."/>
        </authorList>
    </citation>
    <scope>NUCLEOTIDE SEQUENCE</scope>
    <source>
        <strain evidence="13">DQS-5</strain>
    </source>
</reference>
<dbReference type="InterPro" id="IPR000298">
    <property type="entry name" value="Cyt_c_oxidase-like_su3"/>
</dbReference>
<dbReference type="PANTHER" id="PTHR11403">
    <property type="entry name" value="CYTOCHROME C OXIDASE SUBUNIT III"/>
    <property type="match status" value="1"/>
</dbReference>
<proteinExistence type="inferred from homology"/>
<name>A0ABT7DY39_9NEIS</name>